<reference evidence="3" key="2">
    <citation type="journal article" date="2011" name="Proc. Natl. Acad. Sci. U.S.A.">
        <title>Obligate biotrophy features unraveled by the genomic analysis of rust fungi.</title>
        <authorList>
            <person name="Duplessis S."/>
            <person name="Cuomo C.A."/>
            <person name="Lin Y.-C."/>
            <person name="Aerts A."/>
            <person name="Tisserant E."/>
            <person name="Veneault-Fourrey C."/>
            <person name="Joly D.L."/>
            <person name="Hacquard S."/>
            <person name="Amselem J."/>
            <person name="Cantarel B.L."/>
            <person name="Chiu R."/>
            <person name="Coutinho P.M."/>
            <person name="Feau N."/>
            <person name="Field M."/>
            <person name="Frey P."/>
            <person name="Gelhaye E."/>
            <person name="Goldberg J."/>
            <person name="Grabherr M.G."/>
            <person name="Kodira C.D."/>
            <person name="Kohler A."/>
            <person name="Kuees U."/>
            <person name="Lindquist E.A."/>
            <person name="Lucas S.M."/>
            <person name="Mago R."/>
            <person name="Mauceli E."/>
            <person name="Morin E."/>
            <person name="Murat C."/>
            <person name="Pangilinan J.L."/>
            <person name="Park R."/>
            <person name="Pearson M."/>
            <person name="Quesneville H."/>
            <person name="Rouhier N."/>
            <person name="Sakthikumar S."/>
            <person name="Salamov A.A."/>
            <person name="Schmutz J."/>
            <person name="Selles B."/>
            <person name="Shapiro H."/>
            <person name="Tanguay P."/>
            <person name="Tuskan G.A."/>
            <person name="Henrissat B."/>
            <person name="Van de Peer Y."/>
            <person name="Rouze P."/>
            <person name="Ellis J.G."/>
            <person name="Dodds P.N."/>
            <person name="Schein J.E."/>
            <person name="Zhong S."/>
            <person name="Hamelin R.C."/>
            <person name="Grigoriev I.V."/>
            <person name="Szabo L.J."/>
            <person name="Martin F."/>
        </authorList>
    </citation>
    <scope>NUCLEOTIDE SEQUENCE [LARGE SCALE GENOMIC DNA]</scope>
    <source>
        <strain evidence="3">CRL 75-36-700-3 / race SCCL</strain>
    </source>
</reference>
<feature type="compositionally biased region" description="Polar residues" evidence="1">
    <location>
        <begin position="240"/>
        <end position="250"/>
    </location>
</feature>
<dbReference type="HOGENOM" id="CLU_464711_0_0_1"/>
<sequence length="587" mass="63114">MALAFFSAPALPGLWGFGKAAEASDDSKPRPESMSAEAVIKCSDCGGDVVLAQLGEHICTPSDGQLATIPEDEQAEPDSENILAKPPELDKTSKPDLTEKPSKEAPVTPAPHTRNSTASIGKATSSSGLSTTSSSSLSTTSSSSLSTDSTSKSTAQTSSQSSTSTSSLDSLKEKLLNSMRPDLKSDQSSSTSPSKINMSSQKFKATASSEDSFSNSETSSSSNSSSGRMPFFERYAQLMPKTTNNPSSKATSRDAEREKDDVRFPAKKPLSPITSPESSPSPFQTSYQSSQLPQPKLPTSKSMPFSNLTALGAASQRREALTRNTTKEERKMPNSSSAASGLDRLIAREHEELSRTVQHTRNPRPLKDTDHHPRAQVPTTTSSKSRTRTNDPSVTGLEDLMGDLMAEMEKKAELSSEEYQKRNRQPVVKKILVPETTTPKSSSPGRFKHRDYETDTPRKYPSAYPDDTPRIHGRQPSDPSSESSPSSPGIRPSDSISQLGYTRSPSPRLAKPLAVLTGDGGYSGVRTMHGDADPTRQEPSDGRGPVLRGMLRRSVPVQVQEMREADRAGRSDRSGREGLGQVSCGLL</sequence>
<dbReference type="KEGG" id="pgr:PGTG_10802"/>
<feature type="compositionally biased region" description="Polar residues" evidence="1">
    <location>
        <begin position="283"/>
        <end position="309"/>
    </location>
</feature>
<feature type="compositionally biased region" description="Low complexity" evidence="1">
    <location>
        <begin position="269"/>
        <end position="282"/>
    </location>
</feature>
<feature type="compositionally biased region" description="Basic and acidic residues" evidence="1">
    <location>
        <begin position="407"/>
        <end position="421"/>
    </location>
</feature>
<feature type="compositionally biased region" description="Low complexity" evidence="1">
    <location>
        <begin position="476"/>
        <end position="497"/>
    </location>
</feature>
<dbReference type="GeneID" id="10546312"/>
<reference key="1">
    <citation type="submission" date="2007-01" db="EMBL/GenBank/DDBJ databases">
        <title>The Genome Sequence of Puccinia graminis f. sp. tritici Strain CRL 75-36-700-3.</title>
        <authorList>
            <consortium name="The Broad Institute Genome Sequencing Platform"/>
            <person name="Birren B."/>
            <person name="Lander E."/>
            <person name="Galagan J."/>
            <person name="Nusbaum C."/>
            <person name="Devon K."/>
            <person name="Cuomo C."/>
            <person name="Jaffe D."/>
            <person name="Butler J."/>
            <person name="Alvarez P."/>
            <person name="Gnerre S."/>
            <person name="Grabherr M."/>
            <person name="Mauceli E."/>
            <person name="Brockman W."/>
            <person name="Young S."/>
            <person name="LaButti K."/>
            <person name="Sykes S."/>
            <person name="DeCaprio D."/>
            <person name="Crawford M."/>
            <person name="Koehrsen M."/>
            <person name="Engels R."/>
            <person name="Montgomery P."/>
            <person name="Pearson M."/>
            <person name="Howarth C."/>
            <person name="Larson L."/>
            <person name="White J."/>
            <person name="Zeng Q."/>
            <person name="Kodira C."/>
            <person name="Yandava C."/>
            <person name="Alvarado L."/>
            <person name="O'Leary S."/>
            <person name="Szabo L."/>
            <person name="Dean R."/>
            <person name="Schein J."/>
        </authorList>
    </citation>
    <scope>NUCLEOTIDE SEQUENCE</scope>
    <source>
        <strain>CRL 75-36-700-3</strain>
    </source>
</reference>
<dbReference type="EMBL" id="DS178291">
    <property type="protein sequence ID" value="EFP84643.2"/>
    <property type="molecule type" value="Genomic_DNA"/>
</dbReference>
<accession>E3KK18</accession>
<feature type="compositionally biased region" description="Acidic residues" evidence="1">
    <location>
        <begin position="70"/>
        <end position="79"/>
    </location>
</feature>
<feature type="compositionally biased region" description="Low complexity" evidence="1">
    <location>
        <begin position="124"/>
        <end position="169"/>
    </location>
</feature>
<dbReference type="VEuPathDB" id="FungiDB:PGTG_10802"/>
<proteinExistence type="predicted"/>
<organism evidence="2 3">
    <name type="scientific">Puccinia graminis f. sp. tritici (strain CRL 75-36-700-3 / race SCCL)</name>
    <name type="common">Black stem rust fungus</name>
    <dbReference type="NCBI Taxonomy" id="418459"/>
    <lineage>
        <taxon>Eukaryota</taxon>
        <taxon>Fungi</taxon>
        <taxon>Dikarya</taxon>
        <taxon>Basidiomycota</taxon>
        <taxon>Pucciniomycotina</taxon>
        <taxon>Pucciniomycetes</taxon>
        <taxon>Pucciniales</taxon>
        <taxon>Pucciniaceae</taxon>
        <taxon>Puccinia</taxon>
    </lineage>
</organism>
<feature type="compositionally biased region" description="Basic and acidic residues" evidence="1">
    <location>
        <begin position="87"/>
        <end position="103"/>
    </location>
</feature>
<feature type="compositionally biased region" description="Low complexity" evidence="1">
    <location>
        <begin position="208"/>
        <end position="226"/>
    </location>
</feature>
<dbReference type="OrthoDB" id="1112565at2759"/>
<protein>
    <submittedName>
        <fullName evidence="2">Uncharacterized protein</fullName>
    </submittedName>
</protein>
<feature type="compositionally biased region" description="Polar residues" evidence="1">
    <location>
        <begin position="113"/>
        <end position="123"/>
    </location>
</feature>
<evidence type="ECO:0000313" key="2">
    <source>
        <dbReference type="EMBL" id="EFP84643.2"/>
    </source>
</evidence>
<dbReference type="STRING" id="418459.E3KK18"/>
<feature type="compositionally biased region" description="Basic and acidic residues" evidence="1">
    <location>
        <begin position="316"/>
        <end position="332"/>
    </location>
</feature>
<feature type="region of interest" description="Disordered" evidence="1">
    <location>
        <begin position="61"/>
        <end position="587"/>
    </location>
</feature>
<dbReference type="RefSeq" id="XP_003329062.2">
    <property type="nucleotide sequence ID" value="XM_003329014.2"/>
</dbReference>
<feature type="compositionally biased region" description="Basic and acidic residues" evidence="1">
    <location>
        <begin position="251"/>
        <end position="264"/>
    </location>
</feature>
<feature type="compositionally biased region" description="Basic and acidic residues" evidence="1">
    <location>
        <begin position="170"/>
        <end position="185"/>
    </location>
</feature>
<dbReference type="InParanoid" id="E3KK18"/>
<feature type="compositionally biased region" description="Basic and acidic residues" evidence="1">
    <location>
        <begin position="345"/>
        <end position="354"/>
    </location>
</feature>
<dbReference type="AlphaFoldDB" id="E3KK18"/>
<feature type="compositionally biased region" description="Polar residues" evidence="1">
    <location>
        <begin position="195"/>
        <end position="207"/>
    </location>
</feature>
<dbReference type="eggNOG" id="KOG1703">
    <property type="taxonomic scope" value="Eukaryota"/>
</dbReference>
<dbReference type="Proteomes" id="UP000008783">
    <property type="component" value="Unassembled WGS sequence"/>
</dbReference>
<name>E3KK18_PUCGT</name>
<gene>
    <name evidence="2" type="ORF">PGTG_10802</name>
</gene>
<feature type="compositionally biased region" description="Basic and acidic residues" evidence="1">
    <location>
        <begin position="561"/>
        <end position="576"/>
    </location>
</feature>
<evidence type="ECO:0000256" key="1">
    <source>
        <dbReference type="SAM" id="MobiDB-lite"/>
    </source>
</evidence>
<feature type="compositionally biased region" description="Polar residues" evidence="1">
    <location>
        <begin position="435"/>
        <end position="444"/>
    </location>
</feature>
<keyword evidence="3" id="KW-1185">Reference proteome</keyword>
<feature type="compositionally biased region" description="Basic and acidic residues" evidence="1">
    <location>
        <begin position="528"/>
        <end position="541"/>
    </location>
</feature>
<evidence type="ECO:0000313" key="3">
    <source>
        <dbReference type="Proteomes" id="UP000008783"/>
    </source>
</evidence>